<dbReference type="EMBL" id="JAOB01000060">
    <property type="protein sequence ID" value="EUA30508.1"/>
    <property type="molecule type" value="Genomic_DNA"/>
</dbReference>
<dbReference type="InterPro" id="IPR039261">
    <property type="entry name" value="FNR_nucleotide-bd"/>
</dbReference>
<dbReference type="AlphaFoldDB" id="X8AHK8"/>
<dbReference type="PATRIC" id="fig|1299334.3.peg.6440"/>
<dbReference type="SUPFAM" id="SSF52343">
    <property type="entry name" value="Ferredoxin reductase-like, C-terminal NADP-linked domain"/>
    <property type="match status" value="1"/>
</dbReference>
<protein>
    <submittedName>
        <fullName evidence="1">Oxidoreductase FAD-binding domain protein</fullName>
    </submittedName>
</protein>
<accession>X8AHK8</accession>
<reference evidence="1" key="1">
    <citation type="submission" date="2014-01" db="EMBL/GenBank/DDBJ databases">
        <authorList>
            <person name="Brown-Elliot B."/>
            <person name="Wallace R."/>
            <person name="Lenaerts A."/>
            <person name="Ordway D."/>
            <person name="DeGroote M.A."/>
            <person name="Parker T."/>
            <person name="Sizemore C."/>
            <person name="Tallon L.J."/>
            <person name="Sadzewicz L.K."/>
            <person name="Sengamalay N."/>
            <person name="Fraser C.M."/>
            <person name="Hine E."/>
            <person name="Shefchek K.A."/>
            <person name="Das S.P."/>
            <person name="Tettelin H."/>
        </authorList>
    </citation>
    <scope>NUCLEOTIDE SEQUENCE [LARGE SCALE GENOMIC DNA]</scope>
    <source>
        <strain evidence="1">4042</strain>
    </source>
</reference>
<sequence>MTPILSLTKSALATTDRVVRLLCADRDRESVIFGEVMDELVERYPAGCR</sequence>
<proteinExistence type="predicted"/>
<organism evidence="1">
    <name type="scientific">Mycobacterium xenopi 4042</name>
    <dbReference type="NCBI Taxonomy" id="1299334"/>
    <lineage>
        <taxon>Bacteria</taxon>
        <taxon>Bacillati</taxon>
        <taxon>Actinomycetota</taxon>
        <taxon>Actinomycetes</taxon>
        <taxon>Mycobacteriales</taxon>
        <taxon>Mycobacteriaceae</taxon>
        <taxon>Mycobacterium</taxon>
    </lineage>
</organism>
<comment type="caution">
    <text evidence="1">The sequence shown here is derived from an EMBL/GenBank/DDBJ whole genome shotgun (WGS) entry which is preliminary data.</text>
</comment>
<name>X8AHK8_MYCXE</name>
<evidence type="ECO:0000313" key="1">
    <source>
        <dbReference type="EMBL" id="EUA30508.1"/>
    </source>
</evidence>
<gene>
    <name evidence="1" type="ORF">I553_4765</name>
</gene>